<proteinExistence type="predicted"/>
<dbReference type="PANTHER" id="PTHR46517:SF1">
    <property type="entry name" value="FRUCTOSE-2,6-BISPHOSPHATASE TIGAR"/>
    <property type="match status" value="1"/>
</dbReference>
<dbReference type="CDD" id="cd07067">
    <property type="entry name" value="HP_PGM_like"/>
    <property type="match status" value="1"/>
</dbReference>
<dbReference type="Pfam" id="PF00300">
    <property type="entry name" value="His_Phos_1"/>
    <property type="match status" value="1"/>
</dbReference>
<dbReference type="SUPFAM" id="SSF53254">
    <property type="entry name" value="Phosphoglycerate mutase-like"/>
    <property type="match status" value="1"/>
</dbReference>
<dbReference type="SMART" id="SM00855">
    <property type="entry name" value="PGAM"/>
    <property type="match status" value="1"/>
</dbReference>
<keyword evidence="1" id="KW-0378">Hydrolase</keyword>
<name>A0ABP8ENM0_9MICO</name>
<dbReference type="EMBL" id="BAABAZ010000012">
    <property type="protein sequence ID" value="GAA4285525.1"/>
    <property type="molecule type" value="Genomic_DNA"/>
</dbReference>
<dbReference type="RefSeq" id="WP_236863358.1">
    <property type="nucleotide sequence ID" value="NZ_BAABAZ010000012.1"/>
</dbReference>
<dbReference type="PROSITE" id="PS00175">
    <property type="entry name" value="PG_MUTASE"/>
    <property type="match status" value="1"/>
</dbReference>
<dbReference type="InterPro" id="IPR001345">
    <property type="entry name" value="PG/BPGM_mutase_AS"/>
</dbReference>
<sequence length="224" mass="23721">MVHIVLVRHGESHANAAGILAGRLPDIALTSGGAEQIRRLIEVLPWQRVTEVRHSTVQRCEETTEVLLEGIEAGAVRPAPEFVEVDYGEWSGRRLEDLKALPEWREVAQRPSAMVFPGGETLAAAAERAVGGVRSFVCDLRAQADPDAPPESAPVGIVVAHGDIIKAVLAAALGMPLDDFQRIAVAPGSYSVITYPREGHPTVTAMSVTARGRTGQPGMLGGGA</sequence>
<gene>
    <name evidence="2" type="ORF">GCM10022261_30560</name>
</gene>
<accession>A0ABP8ENM0</accession>
<dbReference type="InterPro" id="IPR013078">
    <property type="entry name" value="His_Pase_superF_clade-1"/>
</dbReference>
<reference evidence="3" key="1">
    <citation type="journal article" date="2019" name="Int. J. Syst. Evol. Microbiol.">
        <title>The Global Catalogue of Microorganisms (GCM) 10K type strain sequencing project: providing services to taxonomists for standard genome sequencing and annotation.</title>
        <authorList>
            <consortium name="The Broad Institute Genomics Platform"/>
            <consortium name="The Broad Institute Genome Sequencing Center for Infectious Disease"/>
            <person name="Wu L."/>
            <person name="Ma J."/>
        </authorList>
    </citation>
    <scope>NUCLEOTIDE SEQUENCE [LARGE SCALE GENOMIC DNA]</scope>
    <source>
        <strain evidence="3">JCM 17458</strain>
    </source>
</reference>
<evidence type="ECO:0000313" key="2">
    <source>
        <dbReference type="EMBL" id="GAA4285525.1"/>
    </source>
</evidence>
<evidence type="ECO:0000256" key="1">
    <source>
        <dbReference type="ARBA" id="ARBA00022801"/>
    </source>
</evidence>
<dbReference type="PANTHER" id="PTHR46517">
    <property type="entry name" value="FRUCTOSE-2,6-BISPHOSPHATASE TIGAR"/>
    <property type="match status" value="1"/>
</dbReference>
<dbReference type="Gene3D" id="3.40.50.1240">
    <property type="entry name" value="Phosphoglycerate mutase-like"/>
    <property type="match status" value="1"/>
</dbReference>
<protein>
    <submittedName>
        <fullName evidence="2">Histidine phosphatase family protein</fullName>
    </submittedName>
</protein>
<evidence type="ECO:0000313" key="3">
    <source>
        <dbReference type="Proteomes" id="UP001501586"/>
    </source>
</evidence>
<keyword evidence="3" id="KW-1185">Reference proteome</keyword>
<comment type="caution">
    <text evidence="2">The sequence shown here is derived from an EMBL/GenBank/DDBJ whole genome shotgun (WGS) entry which is preliminary data.</text>
</comment>
<organism evidence="2 3">
    <name type="scientific">Brevibacterium daeguense</name>
    <dbReference type="NCBI Taxonomy" id="909936"/>
    <lineage>
        <taxon>Bacteria</taxon>
        <taxon>Bacillati</taxon>
        <taxon>Actinomycetota</taxon>
        <taxon>Actinomycetes</taxon>
        <taxon>Micrococcales</taxon>
        <taxon>Brevibacteriaceae</taxon>
        <taxon>Brevibacterium</taxon>
    </lineage>
</organism>
<dbReference type="InterPro" id="IPR029033">
    <property type="entry name" value="His_PPase_superfam"/>
</dbReference>
<dbReference type="InterPro" id="IPR051695">
    <property type="entry name" value="Phosphoglycerate_Mutase"/>
</dbReference>
<dbReference type="Proteomes" id="UP001501586">
    <property type="component" value="Unassembled WGS sequence"/>
</dbReference>